<evidence type="ECO:0000256" key="2">
    <source>
        <dbReference type="ARBA" id="ARBA00009920"/>
    </source>
</evidence>
<organism evidence="7 8">
    <name type="scientific">Roseovarius mucosus DSM 17069</name>
    <dbReference type="NCBI Taxonomy" id="1288298"/>
    <lineage>
        <taxon>Bacteria</taxon>
        <taxon>Pseudomonadati</taxon>
        <taxon>Pseudomonadota</taxon>
        <taxon>Alphaproteobacteria</taxon>
        <taxon>Rhodobacterales</taxon>
        <taxon>Roseobacteraceae</taxon>
        <taxon>Roseovarius</taxon>
    </lineage>
</organism>
<dbReference type="Proteomes" id="UP000030021">
    <property type="component" value="Unassembled WGS sequence"/>
</dbReference>
<reference evidence="7 8" key="1">
    <citation type="submission" date="2013-01" db="EMBL/GenBank/DDBJ databases">
        <authorList>
            <person name="Fiebig A."/>
            <person name="Goeker M."/>
            <person name="Klenk H.-P.P."/>
        </authorList>
    </citation>
    <scope>NUCLEOTIDE SEQUENCE [LARGE SCALE GENOMIC DNA]</scope>
    <source>
        <strain evidence="7 8">DSM 17069</strain>
    </source>
</reference>
<keyword evidence="6" id="KW-1133">Transmembrane helix</keyword>
<comment type="similarity">
    <text evidence="2">Belongs to the PufQ family.</text>
</comment>
<evidence type="ECO:0000256" key="3">
    <source>
        <dbReference type="ARBA" id="ARBA00022531"/>
    </source>
</evidence>
<dbReference type="InterPro" id="IPR008800">
    <property type="entry name" value="PufQ_cyt-su"/>
</dbReference>
<proteinExistence type="inferred from homology"/>
<keyword evidence="6" id="KW-0812">Transmembrane</keyword>
<protein>
    <submittedName>
        <fullName evidence="7">PufQ cytochrome subunit</fullName>
    </submittedName>
</protein>
<dbReference type="PIRSF" id="PIRSF005825">
    <property type="entry name" value="PufQ"/>
    <property type="match status" value="1"/>
</dbReference>
<evidence type="ECO:0000256" key="5">
    <source>
        <dbReference type="ARBA" id="ARBA00023181"/>
    </source>
</evidence>
<keyword evidence="5" id="KW-0077">Bacteriochlorophyll biosynthesis</keyword>
<comment type="function">
    <text evidence="1">Required for bacteriochlorophyll biosynthesis. Directly involved in the assembly of both the B875 and B800-850 pigment-protein complexes.</text>
</comment>
<dbReference type="AlphaFoldDB" id="A0A0A0HLA7"/>
<keyword evidence="3" id="KW-0602">Photosynthesis</keyword>
<keyword evidence="4" id="KW-0149">Chlorophyll biosynthesis</keyword>
<dbReference type="eggNOG" id="ENOG50334HD">
    <property type="taxonomic scope" value="Bacteria"/>
</dbReference>
<dbReference type="HOGENOM" id="CLU_196699_0_0_5"/>
<sequence>MTDMTSNPPRARSRQARRRGLEFQLYFALIFALALPVATLRWMRDVVQYRTLDLRGPLARAWAEADRTTPLIFSA</sequence>
<dbReference type="OrthoDB" id="7872505at2"/>
<gene>
    <name evidence="7" type="ORF">rosmuc_03197</name>
</gene>
<evidence type="ECO:0000256" key="4">
    <source>
        <dbReference type="ARBA" id="ARBA00023171"/>
    </source>
</evidence>
<accession>A0A0A0HLA7</accession>
<dbReference type="Pfam" id="PF05398">
    <property type="entry name" value="PufQ"/>
    <property type="match status" value="1"/>
</dbReference>
<dbReference type="GO" id="GO:0015979">
    <property type="term" value="P:photosynthesis"/>
    <property type="evidence" value="ECO:0007669"/>
    <property type="project" value="UniProtKB-KW"/>
</dbReference>
<dbReference type="PATRIC" id="fig|1288298.3.peg.3205"/>
<feature type="transmembrane region" description="Helical" evidence="6">
    <location>
        <begin position="21"/>
        <end position="43"/>
    </location>
</feature>
<name>A0A0A0HLA7_9RHOB</name>
<evidence type="ECO:0000256" key="1">
    <source>
        <dbReference type="ARBA" id="ARBA00003128"/>
    </source>
</evidence>
<dbReference type="EMBL" id="AONH01000016">
    <property type="protein sequence ID" value="KGM86898.1"/>
    <property type="molecule type" value="Genomic_DNA"/>
</dbReference>
<dbReference type="STRING" id="215743.ROSMUCSMR3_00901"/>
<dbReference type="GO" id="GO:0030494">
    <property type="term" value="P:bacteriochlorophyll biosynthetic process"/>
    <property type="evidence" value="ECO:0007669"/>
    <property type="project" value="UniProtKB-KW"/>
</dbReference>
<keyword evidence="6" id="KW-0472">Membrane</keyword>
<evidence type="ECO:0000313" key="7">
    <source>
        <dbReference type="EMBL" id="KGM86898.1"/>
    </source>
</evidence>
<evidence type="ECO:0000256" key="6">
    <source>
        <dbReference type="SAM" id="Phobius"/>
    </source>
</evidence>
<dbReference type="RefSeq" id="WP_037268974.1">
    <property type="nucleotide sequence ID" value="NZ_KN293975.1"/>
</dbReference>
<comment type="caution">
    <text evidence="7">The sequence shown here is derived from an EMBL/GenBank/DDBJ whole genome shotgun (WGS) entry which is preliminary data.</text>
</comment>
<evidence type="ECO:0000313" key="8">
    <source>
        <dbReference type="Proteomes" id="UP000030021"/>
    </source>
</evidence>